<evidence type="ECO:0000313" key="13">
    <source>
        <dbReference type="EMBL" id="MEO3956668.1"/>
    </source>
</evidence>
<dbReference type="PROSITE" id="PS00211">
    <property type="entry name" value="ABC_TRANSPORTER_1"/>
    <property type="match status" value="1"/>
</dbReference>
<dbReference type="InterPro" id="IPR003439">
    <property type="entry name" value="ABC_transporter-like_ATP-bd"/>
</dbReference>
<keyword evidence="3 9" id="KW-0812">Transmembrane</keyword>
<dbReference type="SUPFAM" id="SSF90123">
    <property type="entry name" value="ABC transporter transmembrane region"/>
    <property type="match status" value="1"/>
</dbReference>
<dbReference type="Gene3D" id="3.90.70.10">
    <property type="entry name" value="Cysteine proteinases"/>
    <property type="match status" value="1"/>
</dbReference>
<feature type="region of interest" description="Disordered" evidence="8">
    <location>
        <begin position="1"/>
        <end position="20"/>
    </location>
</feature>
<keyword evidence="14" id="KW-1185">Reference proteome</keyword>
<dbReference type="NCBIfam" id="TIGR01846">
    <property type="entry name" value="type_I_sec_HlyB"/>
    <property type="match status" value="1"/>
</dbReference>
<dbReference type="Gene3D" id="3.40.50.300">
    <property type="entry name" value="P-loop containing nucleotide triphosphate hydrolases"/>
    <property type="match status" value="1"/>
</dbReference>
<organism evidence="13 14">
    <name type="scientific">Chromobacterium piscinae</name>
    <dbReference type="NCBI Taxonomy" id="686831"/>
    <lineage>
        <taxon>Bacteria</taxon>
        <taxon>Pseudomonadati</taxon>
        <taxon>Pseudomonadota</taxon>
        <taxon>Betaproteobacteria</taxon>
        <taxon>Neisseriales</taxon>
        <taxon>Chromobacteriaceae</taxon>
        <taxon>Chromobacterium</taxon>
    </lineage>
</organism>
<comment type="subcellular location">
    <subcellularLocation>
        <location evidence="1">Cell membrane</location>
        <topology evidence="1">Multi-pass membrane protein</topology>
    </subcellularLocation>
</comment>
<evidence type="ECO:0000313" key="14">
    <source>
        <dbReference type="Proteomes" id="UP001438292"/>
    </source>
</evidence>
<dbReference type="Proteomes" id="UP001438292">
    <property type="component" value="Unassembled WGS sequence"/>
</dbReference>
<keyword evidence="7 9" id="KW-0472">Membrane</keyword>
<feature type="domain" description="Peptidase C39" evidence="12">
    <location>
        <begin position="19"/>
        <end position="139"/>
    </location>
</feature>
<feature type="transmembrane region" description="Helical" evidence="9">
    <location>
        <begin position="171"/>
        <end position="193"/>
    </location>
</feature>
<reference evidence="13 14" key="1">
    <citation type="submission" date="2024-05" db="EMBL/GenBank/DDBJ databases">
        <authorList>
            <person name="De Oliveira J.P."/>
            <person name="Noriler S.A."/>
            <person name="De Oliveira A.G."/>
            <person name="Sipoli D.S."/>
        </authorList>
    </citation>
    <scope>NUCLEOTIDE SEQUENCE [LARGE SCALE GENOMIC DNA]</scope>
    <source>
        <strain evidence="13 14">LABIM186</strain>
    </source>
</reference>
<evidence type="ECO:0000256" key="4">
    <source>
        <dbReference type="ARBA" id="ARBA00022741"/>
    </source>
</evidence>
<dbReference type="InterPro" id="IPR010132">
    <property type="entry name" value="ATPase_T1SS_HlyB"/>
</dbReference>
<comment type="caution">
    <text evidence="13">The sequence shown here is derived from an EMBL/GenBank/DDBJ whole genome shotgun (WGS) entry which is preliminary data.</text>
</comment>
<keyword evidence="2" id="KW-1003">Cell membrane</keyword>
<feature type="transmembrane region" description="Helical" evidence="9">
    <location>
        <begin position="307"/>
        <end position="329"/>
    </location>
</feature>
<dbReference type="Pfam" id="PF03412">
    <property type="entry name" value="Peptidase_C39"/>
    <property type="match status" value="1"/>
</dbReference>
<dbReference type="SMART" id="SM00382">
    <property type="entry name" value="AAA"/>
    <property type="match status" value="1"/>
</dbReference>
<dbReference type="PANTHER" id="PTHR24221">
    <property type="entry name" value="ATP-BINDING CASSETTE SUB-FAMILY B"/>
    <property type="match status" value="1"/>
</dbReference>
<evidence type="ECO:0000256" key="1">
    <source>
        <dbReference type="ARBA" id="ARBA00004651"/>
    </source>
</evidence>
<evidence type="ECO:0000256" key="9">
    <source>
        <dbReference type="SAM" id="Phobius"/>
    </source>
</evidence>
<sequence>MTYTDMRTHDPENLSDADQADQHRLHSGLACISILLQFFRQPANPAQLERELAGKPVTSDELVRLCLRLGLKSKRVNITAAQLERAPLPAIAECADGSFVLVGKVADGKVLVQDGETGQMSMLEIEQFAERWTGHLVLATKRAPLLGQGGKFDLSWFIPAVLKYKRLLGEVVLMSLFLQLFALTSPLFFQVVMDKVLVHQSMSTLNVLVIGLATVALFEVVLGGLRTYVFSHTANRIDVELGAKLFKHLLSLPMAYFQSRRVGETVARVRELENIREFITSSALTLVMDLLFTVVFLVVMWHYSPMLTTVVLLSLPCYVLIAVVVTPILRKRIDEKFRRSAESQSFLVESVTGVETLKAMSVQPQAQSRWEELLAAYVGASFRAANLGNIAGQAVQLVSKLCSAIILFWGAKSVIDGQLTVGQLVAFNMFAGHVTAPVLRLSQLWNDFQQARLSVERLGDVLNSPTEPGYDPNRSSLDAIDGHLVFDQVSFRYRPDKPEVLRRISLDIPAGQTVGIVGPSGSGKSTLTKLVQRMYLPESGRVMVDGFDLAMIDTSWLRTQVGVVLQENLLFNRSVRDNIALSDPGMNMERVIEAAKLAGAHDFILALSEGYDTQLEERGSNLSGGQRQRIAIARALVTNPRILILDEATSALDYESESIIQHNMRAICQGRTVLIIAHRLSTVRHCDRILTIENGQLVEDGSHDELLQQGGRYARLCAIQAGGQLEPAA</sequence>
<dbReference type="InterPro" id="IPR011527">
    <property type="entry name" value="ABC1_TM_dom"/>
</dbReference>
<evidence type="ECO:0000256" key="7">
    <source>
        <dbReference type="ARBA" id="ARBA00023136"/>
    </source>
</evidence>
<dbReference type="PROSITE" id="PS50929">
    <property type="entry name" value="ABC_TM1F"/>
    <property type="match status" value="1"/>
</dbReference>
<dbReference type="InterPro" id="IPR017871">
    <property type="entry name" value="ABC_transporter-like_CS"/>
</dbReference>
<dbReference type="EMBL" id="JBDQQU010000152">
    <property type="protein sequence ID" value="MEO3956668.1"/>
    <property type="molecule type" value="Genomic_DNA"/>
</dbReference>
<evidence type="ECO:0000259" key="12">
    <source>
        <dbReference type="PROSITE" id="PS50990"/>
    </source>
</evidence>
<accession>A0ABV0HC79</accession>
<evidence type="ECO:0000259" key="11">
    <source>
        <dbReference type="PROSITE" id="PS50929"/>
    </source>
</evidence>
<evidence type="ECO:0000259" key="10">
    <source>
        <dbReference type="PROSITE" id="PS50893"/>
    </source>
</evidence>
<feature type="transmembrane region" description="Helical" evidence="9">
    <location>
        <begin position="278"/>
        <end position="301"/>
    </location>
</feature>
<feature type="compositionally biased region" description="Basic and acidic residues" evidence="8">
    <location>
        <begin position="1"/>
        <end position="12"/>
    </location>
</feature>
<dbReference type="Pfam" id="PF00005">
    <property type="entry name" value="ABC_tran"/>
    <property type="match status" value="1"/>
</dbReference>
<dbReference type="InterPro" id="IPR039421">
    <property type="entry name" value="Type_1_exporter"/>
</dbReference>
<evidence type="ECO:0000256" key="2">
    <source>
        <dbReference type="ARBA" id="ARBA00022475"/>
    </source>
</evidence>
<dbReference type="CDD" id="cd18588">
    <property type="entry name" value="ABC_6TM_CyaB_HlyB_like"/>
    <property type="match status" value="1"/>
</dbReference>
<name>A0ABV0HC79_9NEIS</name>
<protein>
    <submittedName>
        <fullName evidence="13">Type I secretion system permease/ATPase</fullName>
    </submittedName>
</protein>
<dbReference type="InterPro" id="IPR003593">
    <property type="entry name" value="AAA+_ATPase"/>
</dbReference>
<evidence type="ECO:0000256" key="6">
    <source>
        <dbReference type="ARBA" id="ARBA00022989"/>
    </source>
</evidence>
<dbReference type="InterPro" id="IPR036640">
    <property type="entry name" value="ABC1_TM_sf"/>
</dbReference>
<keyword evidence="5" id="KW-0067">ATP-binding</keyword>
<dbReference type="InterPro" id="IPR027417">
    <property type="entry name" value="P-loop_NTPase"/>
</dbReference>
<dbReference type="PROSITE" id="PS50990">
    <property type="entry name" value="PEPTIDASE_C39"/>
    <property type="match status" value="1"/>
</dbReference>
<keyword evidence="6 9" id="KW-1133">Transmembrane helix</keyword>
<gene>
    <name evidence="13" type="ORF">ABH309_19710</name>
</gene>
<feature type="domain" description="ABC transmembrane type-1" evidence="11">
    <location>
        <begin position="171"/>
        <end position="450"/>
    </location>
</feature>
<evidence type="ECO:0000256" key="5">
    <source>
        <dbReference type="ARBA" id="ARBA00022840"/>
    </source>
</evidence>
<proteinExistence type="predicted"/>
<evidence type="ECO:0000256" key="3">
    <source>
        <dbReference type="ARBA" id="ARBA00022692"/>
    </source>
</evidence>
<dbReference type="InterPro" id="IPR005074">
    <property type="entry name" value="Peptidase_C39"/>
</dbReference>
<keyword evidence="4" id="KW-0547">Nucleotide-binding</keyword>
<evidence type="ECO:0000256" key="8">
    <source>
        <dbReference type="SAM" id="MobiDB-lite"/>
    </source>
</evidence>
<dbReference type="PANTHER" id="PTHR24221:SF647">
    <property type="entry name" value="BLL6336 PROTEIN"/>
    <property type="match status" value="1"/>
</dbReference>
<dbReference type="Pfam" id="PF00664">
    <property type="entry name" value="ABC_membrane"/>
    <property type="match status" value="1"/>
</dbReference>
<dbReference type="RefSeq" id="WP_347787949.1">
    <property type="nucleotide sequence ID" value="NZ_JBDQQU010000152.1"/>
</dbReference>
<dbReference type="Gene3D" id="1.20.1560.10">
    <property type="entry name" value="ABC transporter type 1, transmembrane domain"/>
    <property type="match status" value="1"/>
</dbReference>
<feature type="transmembrane region" description="Helical" evidence="9">
    <location>
        <begin position="205"/>
        <end position="225"/>
    </location>
</feature>
<feature type="domain" description="ABC transporter" evidence="10">
    <location>
        <begin position="484"/>
        <end position="719"/>
    </location>
</feature>
<dbReference type="PROSITE" id="PS50893">
    <property type="entry name" value="ABC_TRANSPORTER_2"/>
    <property type="match status" value="1"/>
</dbReference>
<dbReference type="SUPFAM" id="SSF52540">
    <property type="entry name" value="P-loop containing nucleoside triphosphate hydrolases"/>
    <property type="match status" value="1"/>
</dbReference>